<name>A0A6J5AN38_9BURK</name>
<evidence type="ECO:0000313" key="3">
    <source>
        <dbReference type="Proteomes" id="UP000494205"/>
    </source>
</evidence>
<reference evidence="2 3" key="1">
    <citation type="submission" date="2020-04" db="EMBL/GenBank/DDBJ databases">
        <authorList>
            <person name="De Canck E."/>
        </authorList>
    </citation>
    <scope>NUCLEOTIDE SEQUENCE [LARGE SCALE GENOMIC DNA]</scope>
    <source>
        <strain evidence="2 3">LMG 27174</strain>
    </source>
</reference>
<accession>A0A6J5AN38</accession>
<evidence type="ECO:0000313" key="2">
    <source>
        <dbReference type="EMBL" id="CAB3677032.1"/>
    </source>
</evidence>
<gene>
    <name evidence="2" type="ORF">LMG27174_02445</name>
</gene>
<proteinExistence type="predicted"/>
<organism evidence="2 3">
    <name type="scientific">Paraburkholderia rhynchosiae</name>
    <dbReference type="NCBI Taxonomy" id="487049"/>
    <lineage>
        <taxon>Bacteria</taxon>
        <taxon>Pseudomonadati</taxon>
        <taxon>Pseudomonadota</taxon>
        <taxon>Betaproteobacteria</taxon>
        <taxon>Burkholderiales</taxon>
        <taxon>Burkholderiaceae</taxon>
        <taxon>Paraburkholderia</taxon>
    </lineage>
</organism>
<dbReference type="AlphaFoldDB" id="A0A6J5AN38"/>
<protein>
    <submittedName>
        <fullName evidence="2">Uncharacterized protein</fullName>
    </submittedName>
</protein>
<feature type="region of interest" description="Disordered" evidence="1">
    <location>
        <begin position="1"/>
        <end position="27"/>
    </location>
</feature>
<sequence length="52" mass="5711">MFAMNSTRAPMTGVISETAVRSKQHRTAGEGRKYAFADVSVGLRIRLRRTAG</sequence>
<dbReference type="EMBL" id="CADIJZ010000007">
    <property type="protein sequence ID" value="CAB3677032.1"/>
    <property type="molecule type" value="Genomic_DNA"/>
</dbReference>
<dbReference type="Proteomes" id="UP000494205">
    <property type="component" value="Unassembled WGS sequence"/>
</dbReference>
<evidence type="ECO:0000256" key="1">
    <source>
        <dbReference type="SAM" id="MobiDB-lite"/>
    </source>
</evidence>